<dbReference type="HOGENOM" id="CLU_432050_0_0_10"/>
<evidence type="ECO:0000259" key="7">
    <source>
        <dbReference type="PROSITE" id="PS51918"/>
    </source>
</evidence>
<dbReference type="Gene3D" id="3.40.50.280">
    <property type="entry name" value="Cobalamin-binding domain"/>
    <property type="match status" value="1"/>
</dbReference>
<reference evidence="8 9" key="1">
    <citation type="journal article" date="2014" name="Curr. Microbiol.">
        <title>Spirosoma radiotolerans sp. nov., a gamma-radiation-resistant bacterium isolated from gamma ray-irradiated soil.</title>
        <authorList>
            <person name="Lee J.J."/>
            <person name="Srinivasan S."/>
            <person name="Lim S."/>
            <person name="Joe M."/>
            <person name="Im S."/>
            <person name="Bae S.I."/>
            <person name="Park K.R."/>
            <person name="Han J.H."/>
            <person name="Park S.H."/>
            <person name="Joo B.M."/>
            <person name="Park S.J."/>
            <person name="Kim M.K."/>
        </authorList>
    </citation>
    <scope>NUCLEOTIDE SEQUENCE [LARGE SCALE GENOMIC DNA]</scope>
    <source>
        <strain evidence="8 9">DG5A</strain>
    </source>
</reference>
<dbReference type="InterPro" id="IPR006158">
    <property type="entry name" value="Cobalamin-bd"/>
</dbReference>
<dbReference type="SMART" id="SM00729">
    <property type="entry name" value="Elp3"/>
    <property type="match status" value="1"/>
</dbReference>
<accession>A0A0E3ZXI8</accession>
<name>A0A0E3ZXI8_9BACT</name>
<dbReference type="Pfam" id="PF02310">
    <property type="entry name" value="B12-binding"/>
    <property type="match status" value="1"/>
</dbReference>
<dbReference type="EMBL" id="CP010429">
    <property type="protein sequence ID" value="AKD56953.1"/>
    <property type="molecule type" value="Genomic_DNA"/>
</dbReference>
<dbReference type="InterPro" id="IPR051198">
    <property type="entry name" value="BchE-like"/>
</dbReference>
<dbReference type="AlphaFoldDB" id="A0A0E3ZXI8"/>
<dbReference type="Gene3D" id="3.80.30.20">
    <property type="entry name" value="tm_1862 like domain"/>
    <property type="match status" value="1"/>
</dbReference>
<dbReference type="SUPFAM" id="SSF102114">
    <property type="entry name" value="Radical SAM enzymes"/>
    <property type="match status" value="1"/>
</dbReference>
<comment type="cofactor">
    <cofactor evidence="1">
        <name>[4Fe-4S] cluster</name>
        <dbReference type="ChEBI" id="CHEBI:49883"/>
    </cofactor>
</comment>
<dbReference type="InterPro" id="IPR006638">
    <property type="entry name" value="Elp3/MiaA/NifB-like_rSAM"/>
</dbReference>
<dbReference type="PATRIC" id="fig|1379870.5.peg.4448"/>
<sequence length="633" mass="72439">MTRTSLSVALVNPPNINNTGLKDENGTPPLGLAYLAASLRKNGYTADLFDLADMSINEASEILLKYQKGYNLFGFTSYTKSFPSAVSLARDLKKNDGSCITLFGGPHVSPLSYEVLNEHSEIDFVIQNEGEIAIVELCNEITSINPKFCNVSNLVYREDDKNGDRVIRNSINQTKFPPLDSLPFPVRDYKIEPSRVVIKNTIKNNNSRIEFFSSSRGCPKRCSFCSIVVMAPNYTFRTVENMMLEIKEVYNRLPFGHIAFLDPNFFAHYKRALDFSIALHNWNPDITWSGTATADTICKNIDVIEKISDLNCISLEIGLESGSDTVLKRFNKKTNVQQNIQAVSELRKYNIAIDLDFVMYDPETEIENLKENWEFLSTTDLIDYYPSDHWFNALKIYPGTPDSTKYGLATQEIFGYKSVVPPFKDKRVNIIYKLMISYYQNCQIDVDNLDSICNNAIFYTSNYKNGSHNCINTILKLSHTFLRLLPANFFYECINGEGLELSFYLHQLEKYKKMFFTIKSLVSKIERGDEFDEILSLKTLIEIVSTGLIEIYINVENENKCWIVNFGDLSYYHFENFPSIRLSKEGNKTLSYFETEEDNTLLKNSLSTSEFNLFNNILLPTKRKAKLSSLYAK</sequence>
<dbReference type="RefSeq" id="WP_046576399.1">
    <property type="nucleotide sequence ID" value="NZ_CP010429.1"/>
</dbReference>
<gene>
    <name evidence="8" type="ORF">SD10_20650</name>
</gene>
<feature type="domain" description="B12-binding" evidence="6">
    <location>
        <begin position="12"/>
        <end position="148"/>
    </location>
</feature>
<dbReference type="CDD" id="cd01335">
    <property type="entry name" value="Radical_SAM"/>
    <property type="match status" value="1"/>
</dbReference>
<evidence type="ECO:0000259" key="6">
    <source>
        <dbReference type="PROSITE" id="PS51332"/>
    </source>
</evidence>
<dbReference type="Proteomes" id="UP000033054">
    <property type="component" value="Chromosome"/>
</dbReference>
<proteinExistence type="predicted"/>
<dbReference type="KEGG" id="srd:SD10_20650"/>
<dbReference type="GO" id="GO:0003824">
    <property type="term" value="F:catalytic activity"/>
    <property type="evidence" value="ECO:0007669"/>
    <property type="project" value="InterPro"/>
</dbReference>
<keyword evidence="4" id="KW-0408">Iron</keyword>
<dbReference type="PANTHER" id="PTHR43409:SF16">
    <property type="entry name" value="SLR0320 PROTEIN"/>
    <property type="match status" value="1"/>
</dbReference>
<dbReference type="GO" id="GO:0031419">
    <property type="term" value="F:cobalamin binding"/>
    <property type="evidence" value="ECO:0007669"/>
    <property type="project" value="InterPro"/>
</dbReference>
<dbReference type="GO" id="GO:0005829">
    <property type="term" value="C:cytosol"/>
    <property type="evidence" value="ECO:0007669"/>
    <property type="project" value="TreeGrafter"/>
</dbReference>
<evidence type="ECO:0000256" key="5">
    <source>
        <dbReference type="ARBA" id="ARBA00023014"/>
    </source>
</evidence>
<keyword evidence="2" id="KW-0949">S-adenosyl-L-methionine</keyword>
<evidence type="ECO:0000256" key="3">
    <source>
        <dbReference type="ARBA" id="ARBA00022723"/>
    </source>
</evidence>
<dbReference type="InterPro" id="IPR007197">
    <property type="entry name" value="rSAM"/>
</dbReference>
<dbReference type="STRING" id="1379870.SD10_20650"/>
<dbReference type="SFLD" id="SFLDG01082">
    <property type="entry name" value="B12-binding_domain_containing"/>
    <property type="match status" value="1"/>
</dbReference>
<dbReference type="CDD" id="cd02068">
    <property type="entry name" value="radical_SAM_B12_BD"/>
    <property type="match status" value="1"/>
</dbReference>
<organism evidence="8 9">
    <name type="scientific">Spirosoma radiotolerans</name>
    <dbReference type="NCBI Taxonomy" id="1379870"/>
    <lineage>
        <taxon>Bacteria</taxon>
        <taxon>Pseudomonadati</taxon>
        <taxon>Bacteroidota</taxon>
        <taxon>Cytophagia</taxon>
        <taxon>Cytophagales</taxon>
        <taxon>Cytophagaceae</taxon>
        <taxon>Spirosoma</taxon>
    </lineage>
</organism>
<keyword evidence="5" id="KW-0411">Iron-sulfur</keyword>
<dbReference type="PROSITE" id="PS51918">
    <property type="entry name" value="RADICAL_SAM"/>
    <property type="match status" value="1"/>
</dbReference>
<evidence type="ECO:0000256" key="4">
    <source>
        <dbReference type="ARBA" id="ARBA00023004"/>
    </source>
</evidence>
<feature type="domain" description="Radical SAM core" evidence="7">
    <location>
        <begin position="204"/>
        <end position="417"/>
    </location>
</feature>
<evidence type="ECO:0000313" key="9">
    <source>
        <dbReference type="Proteomes" id="UP000033054"/>
    </source>
</evidence>
<dbReference type="PANTHER" id="PTHR43409">
    <property type="entry name" value="ANAEROBIC MAGNESIUM-PROTOPORPHYRIN IX MONOMETHYL ESTER CYCLASE-RELATED"/>
    <property type="match status" value="1"/>
</dbReference>
<keyword evidence="3" id="KW-0479">Metal-binding</keyword>
<dbReference type="GO" id="GO:0046872">
    <property type="term" value="F:metal ion binding"/>
    <property type="evidence" value="ECO:0007669"/>
    <property type="project" value="UniProtKB-KW"/>
</dbReference>
<evidence type="ECO:0000256" key="2">
    <source>
        <dbReference type="ARBA" id="ARBA00022691"/>
    </source>
</evidence>
<keyword evidence="9" id="KW-1185">Reference proteome</keyword>
<dbReference type="InterPro" id="IPR034466">
    <property type="entry name" value="Methyltransferase_Class_B"/>
</dbReference>
<dbReference type="OrthoDB" id="9801424at2"/>
<protein>
    <submittedName>
        <fullName evidence="8">Uncharacterized protein</fullName>
    </submittedName>
</protein>
<evidence type="ECO:0000256" key="1">
    <source>
        <dbReference type="ARBA" id="ARBA00001966"/>
    </source>
</evidence>
<dbReference type="PROSITE" id="PS51332">
    <property type="entry name" value="B12_BINDING"/>
    <property type="match status" value="1"/>
</dbReference>
<dbReference type="Pfam" id="PF04055">
    <property type="entry name" value="Radical_SAM"/>
    <property type="match status" value="1"/>
</dbReference>
<dbReference type="SFLD" id="SFLDS00029">
    <property type="entry name" value="Radical_SAM"/>
    <property type="match status" value="1"/>
</dbReference>
<dbReference type="InterPro" id="IPR058240">
    <property type="entry name" value="rSAM_sf"/>
</dbReference>
<evidence type="ECO:0000313" key="8">
    <source>
        <dbReference type="EMBL" id="AKD56953.1"/>
    </source>
</evidence>
<dbReference type="InterPro" id="IPR023404">
    <property type="entry name" value="rSAM_horseshoe"/>
</dbReference>
<dbReference type="SFLD" id="SFLDG01123">
    <property type="entry name" value="methyltransferase_(Class_B)"/>
    <property type="match status" value="1"/>
</dbReference>
<dbReference type="GO" id="GO:0051539">
    <property type="term" value="F:4 iron, 4 sulfur cluster binding"/>
    <property type="evidence" value="ECO:0007669"/>
    <property type="project" value="UniProtKB-KW"/>
</dbReference>